<evidence type="ECO:0000259" key="7">
    <source>
        <dbReference type="PROSITE" id="PS51918"/>
    </source>
</evidence>
<dbReference type="SFLD" id="SFLDS00029">
    <property type="entry name" value="Radical_SAM"/>
    <property type="match status" value="1"/>
</dbReference>
<dbReference type="InterPro" id="IPR058240">
    <property type="entry name" value="rSAM_sf"/>
</dbReference>
<evidence type="ECO:0000256" key="4">
    <source>
        <dbReference type="ARBA" id="ARBA00023004"/>
    </source>
</evidence>
<dbReference type="AlphaFoldDB" id="A0A8G2BMR9"/>
<dbReference type="PROSITE" id="PS51918">
    <property type="entry name" value="RADICAL_SAM"/>
    <property type="match status" value="1"/>
</dbReference>
<dbReference type="GO" id="GO:0016491">
    <property type="term" value="F:oxidoreductase activity"/>
    <property type="evidence" value="ECO:0007669"/>
    <property type="project" value="InterPro"/>
</dbReference>
<feature type="domain" description="Radical SAM core" evidence="7">
    <location>
        <begin position="16"/>
        <end position="237"/>
    </location>
</feature>
<dbReference type="RefSeq" id="WP_175474382.1">
    <property type="nucleotide sequence ID" value="NZ_FNBW01000028.1"/>
</dbReference>
<accession>A0A8G2BMR9</accession>
<dbReference type="CDD" id="cd01335">
    <property type="entry name" value="Radical_SAM"/>
    <property type="match status" value="1"/>
</dbReference>
<dbReference type="SUPFAM" id="SSF102114">
    <property type="entry name" value="Radical SAM enzymes"/>
    <property type="match status" value="1"/>
</dbReference>
<keyword evidence="5" id="KW-0411">Iron-sulfur</keyword>
<dbReference type="Gene3D" id="3.20.20.70">
    <property type="entry name" value="Aldolase class I"/>
    <property type="match status" value="1"/>
</dbReference>
<reference evidence="8 9" key="1">
    <citation type="submission" date="2016-10" db="EMBL/GenBank/DDBJ databases">
        <authorList>
            <person name="Varghese N."/>
            <person name="Submissions S."/>
        </authorList>
    </citation>
    <scope>NUCLEOTIDE SEQUENCE [LARGE SCALE GENOMIC DNA]</scope>
    <source>
        <strain evidence="8 9">DSM 18839</strain>
    </source>
</reference>
<dbReference type="SFLD" id="SFLDG01067">
    <property type="entry name" value="SPASM/twitch_domain_containing"/>
    <property type="match status" value="1"/>
</dbReference>
<dbReference type="SFLD" id="SFLDG01072">
    <property type="entry name" value="dehydrogenase_like"/>
    <property type="match status" value="1"/>
</dbReference>
<evidence type="ECO:0000313" key="9">
    <source>
        <dbReference type="Proteomes" id="UP000198615"/>
    </source>
</evidence>
<dbReference type="GO" id="GO:0046872">
    <property type="term" value="F:metal ion binding"/>
    <property type="evidence" value="ECO:0007669"/>
    <property type="project" value="UniProtKB-KW"/>
</dbReference>
<evidence type="ECO:0000256" key="2">
    <source>
        <dbReference type="ARBA" id="ARBA00022691"/>
    </source>
</evidence>
<keyword evidence="2" id="KW-0949">S-adenosyl-L-methionine</keyword>
<dbReference type="GO" id="GO:0051536">
    <property type="term" value="F:iron-sulfur cluster binding"/>
    <property type="evidence" value="ECO:0007669"/>
    <property type="project" value="UniProtKB-KW"/>
</dbReference>
<dbReference type="PANTHER" id="PTHR43273:SF3">
    <property type="entry name" value="ANAEROBIC SULFATASE-MATURATING ENZYME HOMOLOG ASLB-RELATED"/>
    <property type="match status" value="1"/>
</dbReference>
<evidence type="ECO:0000313" key="8">
    <source>
        <dbReference type="EMBL" id="SDG59051.1"/>
    </source>
</evidence>
<organism evidence="8 9">
    <name type="scientific">Thalassobaculum litoreum DSM 18839</name>
    <dbReference type="NCBI Taxonomy" id="1123362"/>
    <lineage>
        <taxon>Bacteria</taxon>
        <taxon>Pseudomonadati</taxon>
        <taxon>Pseudomonadota</taxon>
        <taxon>Alphaproteobacteria</taxon>
        <taxon>Rhodospirillales</taxon>
        <taxon>Thalassobaculaceae</taxon>
        <taxon>Thalassobaculum</taxon>
    </lineage>
</organism>
<comment type="similarity">
    <text evidence="6">Belongs to the radical SAM superfamily. Anaerobic sulfatase-maturating enzyme family.</text>
</comment>
<keyword evidence="4" id="KW-0408">Iron</keyword>
<proteinExistence type="inferred from homology"/>
<keyword evidence="9" id="KW-1185">Reference proteome</keyword>
<dbReference type="InterPro" id="IPR007197">
    <property type="entry name" value="rSAM"/>
</dbReference>
<dbReference type="EMBL" id="FNBW01000028">
    <property type="protein sequence ID" value="SDG59051.1"/>
    <property type="molecule type" value="Genomic_DNA"/>
</dbReference>
<dbReference type="Pfam" id="PF04055">
    <property type="entry name" value="Radical_SAM"/>
    <property type="match status" value="1"/>
</dbReference>
<comment type="cofactor">
    <cofactor evidence="1">
        <name>[4Fe-4S] cluster</name>
        <dbReference type="ChEBI" id="CHEBI:49883"/>
    </cofactor>
</comment>
<evidence type="ECO:0000256" key="6">
    <source>
        <dbReference type="ARBA" id="ARBA00023601"/>
    </source>
</evidence>
<evidence type="ECO:0000256" key="5">
    <source>
        <dbReference type="ARBA" id="ARBA00023014"/>
    </source>
</evidence>
<keyword evidence="3" id="KW-0479">Metal-binding</keyword>
<dbReference type="SFLD" id="SFLDG01386">
    <property type="entry name" value="main_SPASM_domain-containing"/>
    <property type="match status" value="1"/>
</dbReference>
<gene>
    <name evidence="8" type="ORF">SAMN05660686_04954</name>
</gene>
<evidence type="ECO:0000256" key="1">
    <source>
        <dbReference type="ARBA" id="ARBA00001966"/>
    </source>
</evidence>
<evidence type="ECO:0000256" key="3">
    <source>
        <dbReference type="ARBA" id="ARBA00022723"/>
    </source>
</evidence>
<dbReference type="InterPro" id="IPR013785">
    <property type="entry name" value="Aldolase_TIM"/>
</dbReference>
<dbReference type="PANTHER" id="PTHR43273">
    <property type="entry name" value="ANAEROBIC SULFATASE-MATURATING ENZYME HOMOLOG ASLB-RELATED"/>
    <property type="match status" value="1"/>
</dbReference>
<protein>
    <submittedName>
        <fullName evidence="8">Radical SAM additional 4Fe4S-binding SPASM domain-containing protein</fullName>
    </submittedName>
</protein>
<name>A0A8G2BMR9_9PROT</name>
<comment type="caution">
    <text evidence="8">The sequence shown here is derived from an EMBL/GenBank/DDBJ whole genome shotgun (WGS) entry which is preliminary data.</text>
</comment>
<dbReference type="InterPro" id="IPR023867">
    <property type="entry name" value="Sulphatase_maturase_rSAM"/>
</dbReference>
<dbReference type="Proteomes" id="UP000198615">
    <property type="component" value="Unassembled WGS sequence"/>
</dbReference>
<sequence length="387" mass="43040">MSGQFRIGQSPLCHQVRRGDHINVIFKLTGATCNLDCCYCFEKRRDYPSHRTIGEELVSSTLSQLAAYELSIELHGGEPLLVGLPHFTRLLDLIISSRPDVSIRLQTNGTLISEGWCNLFLRHPQLSVGVSLDGFQAGNHLRYDNRERDSTGAVLAGMSQLERHGIDYGLIRVCSKDNVGQVGDYLDLAAVRKNVKVVRLLPCFDDGTALSSNVPRTARTRQAFAVGQDLPWSISFEDFASEVMAAYDHWRGRGYFERFLLDPAIDYLKMGLSGTCASCHFEARKCFHTIAVYPDGTFSLCDELDDGARWPLTSSDGAGNIPNIIEGWTEIDAPLTESLLRECEGCDVRALCNGGCIAIRRRAARVGRSEAYCQMQRTLFDHFSVMA</sequence>